<evidence type="ECO:0000313" key="2">
    <source>
        <dbReference type="Proteomes" id="UP000095283"/>
    </source>
</evidence>
<evidence type="ECO:0000313" key="3">
    <source>
        <dbReference type="WBParaSite" id="Hba_21680"/>
    </source>
</evidence>
<protein>
    <submittedName>
        <fullName evidence="3">Uncharacterized protein</fullName>
    </submittedName>
</protein>
<keyword evidence="1" id="KW-0812">Transmembrane</keyword>
<keyword evidence="1" id="KW-0472">Membrane</keyword>
<proteinExistence type="predicted"/>
<organism evidence="2 3">
    <name type="scientific">Heterorhabditis bacteriophora</name>
    <name type="common">Entomopathogenic nematode worm</name>
    <dbReference type="NCBI Taxonomy" id="37862"/>
    <lineage>
        <taxon>Eukaryota</taxon>
        <taxon>Metazoa</taxon>
        <taxon>Ecdysozoa</taxon>
        <taxon>Nematoda</taxon>
        <taxon>Chromadorea</taxon>
        <taxon>Rhabditida</taxon>
        <taxon>Rhabditina</taxon>
        <taxon>Rhabditomorpha</taxon>
        <taxon>Strongyloidea</taxon>
        <taxon>Heterorhabditidae</taxon>
        <taxon>Heterorhabditis</taxon>
    </lineage>
</organism>
<keyword evidence="2" id="KW-1185">Reference proteome</keyword>
<keyword evidence="1" id="KW-1133">Transmembrane helix</keyword>
<evidence type="ECO:0000256" key="1">
    <source>
        <dbReference type="SAM" id="Phobius"/>
    </source>
</evidence>
<sequence length="238" mass="26847">MIIEVKLSERAQETRGKITFITLNATERKTIENYNERLSNEQTARQLRKTNRIRYNTAQGAMESLAADHSPSCRPSCVILNLVARALWNVSIDERQCIDILINTASLVIIFTIFSCIITEFFVILIYLSCSDVSINIMTTPNLLISRFSPSHLENVLASKNNIIFITSNNDVLNLLTEKTRITLVPTFLVHQPTSKRTLADWLSATNTASGVAILDTHSPLPLKPKTRKLRSQILSYK</sequence>
<feature type="transmembrane region" description="Helical" evidence="1">
    <location>
        <begin position="105"/>
        <end position="128"/>
    </location>
</feature>
<dbReference type="Proteomes" id="UP000095283">
    <property type="component" value="Unplaced"/>
</dbReference>
<accession>A0A1I7XVS8</accession>
<dbReference type="AlphaFoldDB" id="A0A1I7XVS8"/>
<name>A0A1I7XVS8_HETBA</name>
<dbReference type="WBParaSite" id="Hba_21680">
    <property type="protein sequence ID" value="Hba_21680"/>
    <property type="gene ID" value="Hba_21680"/>
</dbReference>
<reference evidence="3" key="1">
    <citation type="submission" date="2016-11" db="UniProtKB">
        <authorList>
            <consortium name="WormBaseParasite"/>
        </authorList>
    </citation>
    <scope>IDENTIFICATION</scope>
</reference>